<dbReference type="RefSeq" id="WP_022590947.1">
    <property type="nucleotide sequence ID" value="NZ_LK391965.1"/>
</dbReference>
<comment type="caution">
    <text evidence="1">The sequence shown here is derived from an EMBL/GenBank/DDBJ whole genome shotgun (WGS) entry which is preliminary data.</text>
</comment>
<dbReference type="Proteomes" id="UP000018211">
    <property type="component" value="Unassembled WGS sequence"/>
</dbReference>
<name>A0AAV2VU07_9VIBR</name>
<dbReference type="EMBL" id="CAOF01000137">
    <property type="protein sequence ID" value="CCO48102.1"/>
    <property type="molecule type" value="Genomic_DNA"/>
</dbReference>
<reference evidence="1 2" key="1">
    <citation type="journal article" date="2013" name="ISME J.">
        <title>Comparative genomics of pathogenic lineages of Vibrio nigripulchritudo identifies virulence-associated traits.</title>
        <authorList>
            <person name="Goudenege D."/>
            <person name="Labreuche Y."/>
            <person name="Krin E."/>
            <person name="Ansquer D."/>
            <person name="Mangenot S."/>
            <person name="Calteau A."/>
            <person name="Medigue C."/>
            <person name="Mazel D."/>
            <person name="Polz M.F."/>
            <person name="Le Roux F."/>
        </authorList>
    </citation>
    <scope>NUCLEOTIDE SEQUENCE [LARGE SCALE GENOMIC DNA]</scope>
    <source>
        <strain evidence="1 2">SOn1</strain>
    </source>
</reference>
<evidence type="ECO:0000313" key="1">
    <source>
        <dbReference type="EMBL" id="CCO48102.1"/>
    </source>
</evidence>
<organism evidence="1 2">
    <name type="scientific">Vibrio nigripulchritudo SOn1</name>
    <dbReference type="NCBI Taxonomy" id="1238450"/>
    <lineage>
        <taxon>Bacteria</taxon>
        <taxon>Pseudomonadati</taxon>
        <taxon>Pseudomonadota</taxon>
        <taxon>Gammaproteobacteria</taxon>
        <taxon>Vibrionales</taxon>
        <taxon>Vibrionaceae</taxon>
        <taxon>Vibrio</taxon>
    </lineage>
</organism>
<dbReference type="InterPro" id="IPR021516">
    <property type="entry name" value="DUF3179"/>
</dbReference>
<evidence type="ECO:0000313" key="2">
    <source>
        <dbReference type="Proteomes" id="UP000018211"/>
    </source>
</evidence>
<sequence>MKLSTLGTVLLIGWFTLIIQANAYSLNGFELSDATIETSEILHGGPPRDGIPSIDEPNFIAASKVDYLQNDDIVLGVEIDGVARAYPTRILVWHEIVNDQIKGTPFAVTYCPLCGTGMVFDARVNGKARSFGVSGLLYRSDVLMYDRETDSLWTQLGLTSVSGKEAGTRLKWMPSQHMTWKAWKERNPNGEVLSLDTGFHRDYFGQAYARYFASDTPMFPVPNNRDELSQKEWVVGVIVDGKAKAYPISELESNPEFSDTLGGKKLEVRYQKNARHPVVKDSNGNLIPSVMVFWFAWQAFYPETELYQK</sequence>
<dbReference type="Pfam" id="PF11376">
    <property type="entry name" value="DUF3179"/>
    <property type="match status" value="1"/>
</dbReference>
<accession>A0AAV2VU07</accession>
<protein>
    <recommendedName>
        <fullName evidence="3">DUF3179 domain-containing protein</fullName>
    </recommendedName>
</protein>
<proteinExistence type="predicted"/>
<evidence type="ECO:0008006" key="3">
    <source>
        <dbReference type="Google" id="ProtNLM"/>
    </source>
</evidence>
<gene>
    <name evidence="1" type="ORF">VIBNISOn1_450065</name>
</gene>
<dbReference type="AlphaFoldDB" id="A0AAV2VU07"/>